<dbReference type="Gene3D" id="3.40.80.10">
    <property type="entry name" value="Peptidoglycan recognition protein-like"/>
    <property type="match status" value="1"/>
</dbReference>
<keyword evidence="4" id="KW-0961">Cell wall biogenesis/degradation</keyword>
<evidence type="ECO:0000256" key="1">
    <source>
        <dbReference type="ARBA" id="ARBA00001561"/>
    </source>
</evidence>
<dbReference type="EMBL" id="HE663493">
    <property type="protein sequence ID" value="CCG07023.1"/>
    <property type="molecule type" value="Genomic_DNA"/>
</dbReference>
<dbReference type="GO" id="GO:0019867">
    <property type="term" value="C:outer membrane"/>
    <property type="evidence" value="ECO:0007669"/>
    <property type="project" value="TreeGrafter"/>
</dbReference>
<evidence type="ECO:0000256" key="2">
    <source>
        <dbReference type="ARBA" id="ARBA00011901"/>
    </source>
</evidence>
<dbReference type="SUPFAM" id="SSF55846">
    <property type="entry name" value="N-acetylmuramoyl-L-alanine amidase-like"/>
    <property type="match status" value="1"/>
</dbReference>
<dbReference type="HOGENOM" id="CLU_049290_2_2_5"/>
<dbReference type="AlphaFoldDB" id="H6SNV1"/>
<evidence type="ECO:0000313" key="8">
    <source>
        <dbReference type="Proteomes" id="UP000033220"/>
    </source>
</evidence>
<gene>
    <name evidence="7" type="ORF">RSPPHO_00397</name>
</gene>
<dbReference type="KEGG" id="rpm:RSPPHO_00397"/>
<reference evidence="7 8" key="1">
    <citation type="submission" date="2012-02" db="EMBL/GenBank/DDBJ databases">
        <title>Shotgun genome sequence of Phaeospirillum photometricum DSM 122.</title>
        <authorList>
            <person name="Duquesne K."/>
            <person name="Sturgis J."/>
        </authorList>
    </citation>
    <scope>NUCLEOTIDE SEQUENCE [LARGE SCALE GENOMIC DNA]</scope>
    <source>
        <strain evidence="8">DSM122</strain>
    </source>
</reference>
<dbReference type="STRING" id="1150469.RSPPHO_00397"/>
<organism evidence="7 8">
    <name type="scientific">Pararhodospirillum photometricum DSM 122</name>
    <dbReference type="NCBI Taxonomy" id="1150469"/>
    <lineage>
        <taxon>Bacteria</taxon>
        <taxon>Pseudomonadati</taxon>
        <taxon>Pseudomonadota</taxon>
        <taxon>Alphaproteobacteria</taxon>
        <taxon>Rhodospirillales</taxon>
        <taxon>Rhodospirillaceae</taxon>
        <taxon>Pararhodospirillum</taxon>
    </lineage>
</organism>
<dbReference type="GO" id="GO:0009254">
    <property type="term" value="P:peptidoglycan turnover"/>
    <property type="evidence" value="ECO:0007669"/>
    <property type="project" value="TreeGrafter"/>
</dbReference>
<evidence type="ECO:0000256" key="3">
    <source>
        <dbReference type="ARBA" id="ARBA00022801"/>
    </source>
</evidence>
<sequence length="238" mass="25817">MSPLPYTVMESPNQDDRPEGQGIDTLVLHYTGMPTAQAALARMLDPAAQVSAHWLVHEEGRLVALVPEARRAWHAGRSFWRGHTALNTRSIGIEIVNPGHEFGYRPFPEAQMRSVVALCREILRRHPAIVPVNVVAHADIAPTRKEDPGELFDWPRLAAAGVGLWPGGDEAPPPKPEGSADDAAALLAHIGYDVSDLAAALKAFQRHYLPASLGQAPVGPTWARLWAVARASGPIERD</sequence>
<evidence type="ECO:0000256" key="4">
    <source>
        <dbReference type="ARBA" id="ARBA00023316"/>
    </source>
</evidence>
<dbReference type="RefSeq" id="WP_014413663.1">
    <property type="nucleotide sequence ID" value="NC_017059.1"/>
</dbReference>
<keyword evidence="3 7" id="KW-0378">Hydrolase</keyword>
<proteinExistence type="predicted"/>
<feature type="domain" description="N-acetylmuramoyl-L-alanine amidase" evidence="6">
    <location>
        <begin position="11"/>
        <end position="149"/>
    </location>
</feature>
<keyword evidence="8" id="KW-1185">Reference proteome</keyword>
<dbReference type="PATRIC" id="fig|1150469.3.peg.459"/>
<dbReference type="Pfam" id="PF01510">
    <property type="entry name" value="Amidase_2"/>
    <property type="match status" value="1"/>
</dbReference>
<dbReference type="GO" id="GO:0009253">
    <property type="term" value="P:peptidoglycan catabolic process"/>
    <property type="evidence" value="ECO:0007669"/>
    <property type="project" value="InterPro"/>
</dbReference>
<evidence type="ECO:0000313" key="7">
    <source>
        <dbReference type="EMBL" id="CCG07023.1"/>
    </source>
</evidence>
<dbReference type="SMART" id="SM00644">
    <property type="entry name" value="Ami_2"/>
    <property type="match status" value="1"/>
</dbReference>
<feature type="region of interest" description="Disordered" evidence="5">
    <location>
        <begin position="1"/>
        <end position="21"/>
    </location>
</feature>
<dbReference type="EC" id="3.5.1.28" evidence="2"/>
<dbReference type="InterPro" id="IPR002502">
    <property type="entry name" value="Amidase_domain"/>
</dbReference>
<dbReference type="InterPro" id="IPR051206">
    <property type="entry name" value="NAMLAA_amidase_2"/>
</dbReference>
<dbReference type="CDD" id="cd06583">
    <property type="entry name" value="PGRP"/>
    <property type="match status" value="1"/>
</dbReference>
<protein>
    <recommendedName>
        <fullName evidence="2">N-acetylmuramoyl-L-alanine amidase</fullName>
        <ecNumber evidence="2">3.5.1.28</ecNumber>
    </recommendedName>
</protein>
<comment type="catalytic activity">
    <reaction evidence="1">
        <text>Hydrolyzes the link between N-acetylmuramoyl residues and L-amino acid residues in certain cell-wall glycopeptides.</text>
        <dbReference type="EC" id="3.5.1.28"/>
    </reaction>
</comment>
<dbReference type="Proteomes" id="UP000033220">
    <property type="component" value="Chromosome DSM 122"/>
</dbReference>
<dbReference type="InterPro" id="IPR036505">
    <property type="entry name" value="Amidase/PGRP_sf"/>
</dbReference>
<dbReference type="GO" id="GO:0071555">
    <property type="term" value="P:cell wall organization"/>
    <property type="evidence" value="ECO:0007669"/>
    <property type="project" value="UniProtKB-KW"/>
</dbReference>
<dbReference type="eggNOG" id="COG3023">
    <property type="taxonomic scope" value="Bacteria"/>
</dbReference>
<dbReference type="PANTHER" id="PTHR30417:SF1">
    <property type="entry name" value="N-ACETYLMURAMOYL-L-ALANINE AMIDASE AMID"/>
    <property type="match status" value="1"/>
</dbReference>
<dbReference type="GO" id="GO:0008745">
    <property type="term" value="F:N-acetylmuramoyl-L-alanine amidase activity"/>
    <property type="evidence" value="ECO:0007669"/>
    <property type="project" value="UniProtKB-EC"/>
</dbReference>
<evidence type="ECO:0000259" key="6">
    <source>
        <dbReference type="SMART" id="SM00644"/>
    </source>
</evidence>
<dbReference type="PANTHER" id="PTHR30417">
    <property type="entry name" value="N-ACETYLMURAMOYL-L-ALANINE AMIDASE AMID"/>
    <property type="match status" value="1"/>
</dbReference>
<name>H6SNV1_PARPM</name>
<evidence type="ECO:0000256" key="5">
    <source>
        <dbReference type="SAM" id="MobiDB-lite"/>
    </source>
</evidence>
<accession>H6SNV1</accession>